<dbReference type="FunFam" id="3.10.20.90:FF:000160">
    <property type="entry name" value="Polyubiquitin-C"/>
    <property type="match status" value="1"/>
</dbReference>
<evidence type="ECO:0000313" key="3">
    <source>
        <dbReference type="EMBL" id="TFK19910.1"/>
    </source>
</evidence>
<dbReference type="InterPro" id="IPR000626">
    <property type="entry name" value="Ubiquitin-like_dom"/>
</dbReference>
<dbReference type="InterPro" id="IPR050158">
    <property type="entry name" value="Ubiquitin_ubiquitin-like"/>
</dbReference>
<dbReference type="SMART" id="SM00213">
    <property type="entry name" value="UBQ"/>
    <property type="match status" value="1"/>
</dbReference>
<evidence type="ECO:0000313" key="4">
    <source>
        <dbReference type="Proteomes" id="UP000307440"/>
    </source>
</evidence>
<dbReference type="OrthoDB" id="428577at2759"/>
<name>A0A5C3KIE3_COPMA</name>
<dbReference type="AlphaFoldDB" id="A0A5C3KIE3"/>
<proteinExistence type="predicted"/>
<feature type="domain" description="Ubiquitin-like" evidence="2">
    <location>
        <begin position="131"/>
        <end position="206"/>
    </location>
</feature>
<dbReference type="InterPro" id="IPR019956">
    <property type="entry name" value="Ubiquitin_dom"/>
</dbReference>
<dbReference type="InterPro" id="IPR019954">
    <property type="entry name" value="Ubiquitin_CS"/>
</dbReference>
<dbReference type="STRING" id="230819.A0A5C3KIE3"/>
<evidence type="ECO:0000256" key="1">
    <source>
        <dbReference type="SAM" id="MobiDB-lite"/>
    </source>
</evidence>
<dbReference type="InterPro" id="IPR029071">
    <property type="entry name" value="Ubiquitin-like_domsf"/>
</dbReference>
<protein>
    <submittedName>
        <fullName evidence="3">Ubiquitin-domain-containing protein</fullName>
    </submittedName>
</protein>
<dbReference type="Pfam" id="PF00240">
    <property type="entry name" value="ubiquitin"/>
    <property type="match status" value="1"/>
</dbReference>
<dbReference type="PROSITE" id="PS00299">
    <property type="entry name" value="UBIQUITIN_1"/>
    <property type="match status" value="1"/>
</dbReference>
<feature type="region of interest" description="Disordered" evidence="1">
    <location>
        <begin position="1"/>
        <end position="25"/>
    </location>
</feature>
<dbReference type="SUPFAM" id="SSF54236">
    <property type="entry name" value="Ubiquitin-like"/>
    <property type="match status" value="1"/>
</dbReference>
<gene>
    <name evidence="3" type="ORF">FA15DRAFT_673988</name>
</gene>
<dbReference type="Gene3D" id="3.10.20.90">
    <property type="entry name" value="Phosphatidylinositol 3-kinase Catalytic Subunit, Chain A, domain 1"/>
    <property type="match status" value="1"/>
</dbReference>
<keyword evidence="4" id="KW-1185">Reference proteome</keyword>
<evidence type="ECO:0000259" key="2">
    <source>
        <dbReference type="PROSITE" id="PS50053"/>
    </source>
</evidence>
<sequence length="447" mass="50249">MSNPMGSWSRLQMGRPLRRSEPQSVNLVLPGPPEVVSPPSNLLILEYQGKRLIIPRPATYSLLYTSIPRHFPRAQASATQQISFQTNELPICKGDWITVSEDAWDTVIPHINTIKVICTYLYGEYASTRGFQVFVISLTGKKTILEVSSDDTVGNVKAKIQDKEGIPPDQQRLIFAGRQLEDSRTMSDYNIQRESQLHLVLKLRGDKPVLYLYPPQASRVEVGLSLVPQWEFSAIYPPAKVQKDGGMETIRWLVDATPSGLLKDVGTGLEATYLFWEAETTDVGLFTPPHSPELGKSSDGGEVEKFIPNQPTLNKDNSVLIKVDDIMLYLDSSLKALGLHTEARTSFITYWLPSILKHTHISLRFLPQSSYERAAPLLITPKPDIVARVFMLFQGVKESELGLWTNATTWLQDSVKLWKDVVDLDVERMQDPGLFRVIEWGGMEVKA</sequence>
<accession>A0A5C3KIE3</accession>
<dbReference type="PRINTS" id="PR00348">
    <property type="entry name" value="UBIQUITIN"/>
</dbReference>
<feature type="compositionally biased region" description="Polar residues" evidence="1">
    <location>
        <begin position="1"/>
        <end position="10"/>
    </location>
</feature>
<organism evidence="3 4">
    <name type="scientific">Coprinopsis marcescibilis</name>
    <name type="common">Agaric fungus</name>
    <name type="synonym">Psathyrella marcescibilis</name>
    <dbReference type="NCBI Taxonomy" id="230819"/>
    <lineage>
        <taxon>Eukaryota</taxon>
        <taxon>Fungi</taxon>
        <taxon>Dikarya</taxon>
        <taxon>Basidiomycota</taxon>
        <taxon>Agaricomycotina</taxon>
        <taxon>Agaricomycetes</taxon>
        <taxon>Agaricomycetidae</taxon>
        <taxon>Agaricales</taxon>
        <taxon>Agaricineae</taxon>
        <taxon>Psathyrellaceae</taxon>
        <taxon>Coprinopsis</taxon>
    </lineage>
</organism>
<dbReference type="PANTHER" id="PTHR10666">
    <property type="entry name" value="UBIQUITIN"/>
    <property type="match status" value="1"/>
</dbReference>
<reference evidence="3 4" key="1">
    <citation type="journal article" date="2019" name="Nat. Ecol. Evol.">
        <title>Megaphylogeny resolves global patterns of mushroom evolution.</title>
        <authorList>
            <person name="Varga T."/>
            <person name="Krizsan K."/>
            <person name="Foldi C."/>
            <person name="Dima B."/>
            <person name="Sanchez-Garcia M."/>
            <person name="Sanchez-Ramirez S."/>
            <person name="Szollosi G.J."/>
            <person name="Szarkandi J.G."/>
            <person name="Papp V."/>
            <person name="Albert L."/>
            <person name="Andreopoulos W."/>
            <person name="Angelini C."/>
            <person name="Antonin V."/>
            <person name="Barry K.W."/>
            <person name="Bougher N.L."/>
            <person name="Buchanan P."/>
            <person name="Buyck B."/>
            <person name="Bense V."/>
            <person name="Catcheside P."/>
            <person name="Chovatia M."/>
            <person name="Cooper J."/>
            <person name="Damon W."/>
            <person name="Desjardin D."/>
            <person name="Finy P."/>
            <person name="Geml J."/>
            <person name="Haridas S."/>
            <person name="Hughes K."/>
            <person name="Justo A."/>
            <person name="Karasinski D."/>
            <person name="Kautmanova I."/>
            <person name="Kiss B."/>
            <person name="Kocsube S."/>
            <person name="Kotiranta H."/>
            <person name="LaButti K.M."/>
            <person name="Lechner B.E."/>
            <person name="Liimatainen K."/>
            <person name="Lipzen A."/>
            <person name="Lukacs Z."/>
            <person name="Mihaltcheva S."/>
            <person name="Morgado L.N."/>
            <person name="Niskanen T."/>
            <person name="Noordeloos M.E."/>
            <person name="Ohm R.A."/>
            <person name="Ortiz-Santana B."/>
            <person name="Ovrebo C."/>
            <person name="Racz N."/>
            <person name="Riley R."/>
            <person name="Savchenko A."/>
            <person name="Shiryaev A."/>
            <person name="Soop K."/>
            <person name="Spirin V."/>
            <person name="Szebenyi C."/>
            <person name="Tomsovsky M."/>
            <person name="Tulloss R.E."/>
            <person name="Uehling J."/>
            <person name="Grigoriev I.V."/>
            <person name="Vagvolgyi C."/>
            <person name="Papp T."/>
            <person name="Martin F.M."/>
            <person name="Miettinen O."/>
            <person name="Hibbett D.S."/>
            <person name="Nagy L.G."/>
        </authorList>
    </citation>
    <scope>NUCLEOTIDE SEQUENCE [LARGE SCALE GENOMIC DNA]</scope>
    <source>
        <strain evidence="3 4">CBS 121175</strain>
    </source>
</reference>
<dbReference type="PROSITE" id="PS50053">
    <property type="entry name" value="UBIQUITIN_2"/>
    <property type="match status" value="1"/>
</dbReference>
<dbReference type="EMBL" id="ML210319">
    <property type="protein sequence ID" value="TFK19910.1"/>
    <property type="molecule type" value="Genomic_DNA"/>
</dbReference>
<dbReference type="Proteomes" id="UP000307440">
    <property type="component" value="Unassembled WGS sequence"/>
</dbReference>